<keyword evidence="3" id="KW-1003">Cell membrane</keyword>
<evidence type="ECO:0000313" key="16">
    <source>
        <dbReference type="EMBL" id="AVI06623.1"/>
    </source>
</evidence>
<dbReference type="InterPro" id="IPR036197">
    <property type="entry name" value="NarG-like_sf"/>
</dbReference>
<feature type="transmembrane region" description="Helical" evidence="14">
    <location>
        <begin position="48"/>
        <end position="70"/>
    </location>
</feature>
<dbReference type="EMBL" id="JAGHKT020000002">
    <property type="protein sequence ID" value="MCM5671632.1"/>
    <property type="molecule type" value="Genomic_DNA"/>
</dbReference>
<dbReference type="InterPro" id="IPR003816">
    <property type="entry name" value="Nitrate_red_gam"/>
</dbReference>
<evidence type="ECO:0000256" key="2">
    <source>
        <dbReference type="ARBA" id="ARBA00022448"/>
    </source>
</evidence>
<dbReference type="SUPFAM" id="SSF103501">
    <property type="entry name" value="Respiratory nitrate reductase 1 gamma chain"/>
    <property type="match status" value="1"/>
</dbReference>
<dbReference type="Pfam" id="PF02665">
    <property type="entry name" value="Nitrate_red_gam"/>
    <property type="match status" value="1"/>
</dbReference>
<proteinExistence type="predicted"/>
<dbReference type="GO" id="GO:0008940">
    <property type="term" value="F:nitrate reductase activity"/>
    <property type="evidence" value="ECO:0007669"/>
    <property type="project" value="InterPro"/>
</dbReference>
<feature type="binding site" description="axial binding residue" evidence="13">
    <location>
        <position position="54"/>
    </location>
    <ligand>
        <name>heme b</name>
        <dbReference type="ChEBI" id="CHEBI:60344"/>
        <label>1</label>
    </ligand>
    <ligandPart>
        <name>Fe</name>
        <dbReference type="ChEBI" id="CHEBI:18248"/>
    </ligandPart>
</feature>
<keyword evidence="7" id="KW-0249">Electron transport</keyword>
<dbReference type="EMBL" id="CP054550">
    <property type="protein sequence ID" value="QKQ28655.1"/>
    <property type="molecule type" value="Genomic_DNA"/>
</dbReference>
<dbReference type="GO" id="GO:0009055">
    <property type="term" value="F:electron transfer activity"/>
    <property type="evidence" value="ECO:0007669"/>
    <property type="project" value="TreeGrafter"/>
</dbReference>
<evidence type="ECO:0000313" key="19">
    <source>
        <dbReference type="Proteomes" id="UP000509636"/>
    </source>
</evidence>
<protein>
    <submittedName>
        <fullName evidence="16 17">Nitrate reductase</fullName>
        <ecNumber evidence="17">1.7.99.4</ecNumber>
    </submittedName>
</protein>
<reference evidence="17 20" key="3">
    <citation type="submission" date="2022-06" db="EMBL/GenBank/DDBJ databases">
        <title>Staphylococcus hominis ShoR14 genome sequence.</title>
        <authorList>
            <person name="Yeo C.C."/>
            <person name="Chew C.H."/>
            <person name="Che Hamzah A.M."/>
            <person name="Al-Trad E.I."/>
        </authorList>
    </citation>
    <scope>NUCLEOTIDE SEQUENCE [LARGE SCALE GENOMIC DNA]</scope>
    <source>
        <strain evidence="17 20">ShoR14</strain>
    </source>
</reference>
<dbReference type="GO" id="GO:0046872">
    <property type="term" value="F:metal ion binding"/>
    <property type="evidence" value="ECO:0007669"/>
    <property type="project" value="UniProtKB-KW"/>
</dbReference>
<feature type="transmembrane region" description="Helical" evidence="14">
    <location>
        <begin position="185"/>
        <end position="212"/>
    </location>
</feature>
<dbReference type="InterPro" id="IPR023234">
    <property type="entry name" value="NarG-like_domain"/>
</dbReference>
<evidence type="ECO:0000259" key="15">
    <source>
        <dbReference type="Pfam" id="PF02665"/>
    </source>
</evidence>
<reference evidence="18 19" key="2">
    <citation type="submission" date="2019-09" db="EMBL/GenBank/DDBJ databases">
        <title>FDA dAtabase for Regulatory Grade micrObial Sequences (FDA-ARGOS): Supporting development and validation of Infectious Disease Dx tests.</title>
        <authorList>
            <person name="Sciortino C."/>
            <person name="Tallon L."/>
            <person name="Sadzewicz L."/>
            <person name="Vavikolanu K."/>
            <person name="Mehta A."/>
            <person name="Aluvathingal J."/>
            <person name="Nadendla S."/>
            <person name="Nandy P."/>
            <person name="Geyer C."/>
            <person name="Yan Y."/>
            <person name="Sichtig H."/>
        </authorList>
    </citation>
    <scope>NUCLEOTIDE SEQUENCE [LARGE SCALE GENOMIC DNA]</scope>
    <source>
        <strain evidence="18 19">FDAARGOS_661</strain>
    </source>
</reference>
<evidence type="ECO:0000256" key="1">
    <source>
        <dbReference type="ARBA" id="ARBA00004651"/>
    </source>
</evidence>
<keyword evidence="8 14" id="KW-1133">Transmembrane helix</keyword>
<evidence type="ECO:0000313" key="20">
    <source>
        <dbReference type="Proteomes" id="UP000665944"/>
    </source>
</evidence>
<evidence type="ECO:0000256" key="13">
    <source>
        <dbReference type="PIRSR" id="PIRSR603816-1"/>
    </source>
</evidence>
<feature type="binding site" description="axial binding residue" evidence="13">
    <location>
        <position position="64"/>
    </location>
    <ligand>
        <name>heme b</name>
        <dbReference type="ChEBI" id="CHEBI:60344"/>
        <label>1</label>
    </ligand>
    <ligandPart>
        <name>Fe</name>
        <dbReference type="ChEBI" id="CHEBI:18248"/>
    </ligandPart>
</feature>
<evidence type="ECO:0000256" key="14">
    <source>
        <dbReference type="SAM" id="Phobius"/>
    </source>
</evidence>
<feature type="binding site" description="axial binding residue" evidence="13">
    <location>
        <position position="204"/>
    </location>
    <ligand>
        <name>heme b</name>
        <dbReference type="ChEBI" id="CHEBI:60344"/>
        <label>1</label>
    </ligand>
    <ligandPart>
        <name>Fe</name>
        <dbReference type="ChEBI" id="CHEBI:18248"/>
    </ligandPart>
</feature>
<feature type="transmembrane region" description="Helical" evidence="14">
    <location>
        <begin position="6"/>
        <end position="28"/>
    </location>
</feature>
<feature type="binding site" description="axial binding residue" evidence="13">
    <location>
        <position position="186"/>
    </location>
    <ligand>
        <name>heme b</name>
        <dbReference type="ChEBI" id="CHEBI:60344"/>
        <label>1</label>
    </ligand>
    <ligandPart>
        <name>Fe</name>
        <dbReference type="ChEBI" id="CHEBI:18248"/>
    </ligandPart>
</feature>
<evidence type="ECO:0000256" key="12">
    <source>
        <dbReference type="ARBA" id="ARBA00023136"/>
    </source>
</evidence>
<keyword evidence="4 13" id="KW-0349">Heme</keyword>
<gene>
    <name evidence="17" type="primary">narI</name>
    <name evidence="16" type="ORF">AZE34_07565</name>
    <name evidence="18" type="ORF">FOB69_02830</name>
    <name evidence="17" type="ORF">J7T32_002475</name>
</gene>
<comment type="subcellular location">
    <subcellularLocation>
        <location evidence="1">Cell membrane</location>
        <topology evidence="1">Multi-pass membrane protein</topology>
    </subcellularLocation>
</comment>
<evidence type="ECO:0000256" key="8">
    <source>
        <dbReference type="ARBA" id="ARBA00022989"/>
    </source>
</evidence>
<evidence type="ECO:0000313" key="17">
    <source>
        <dbReference type="EMBL" id="MCM5671632.1"/>
    </source>
</evidence>
<dbReference type="GO" id="GO:0009325">
    <property type="term" value="C:nitrate reductase complex"/>
    <property type="evidence" value="ECO:0007669"/>
    <property type="project" value="InterPro"/>
</dbReference>
<keyword evidence="10 13" id="KW-0408">Iron</keyword>
<evidence type="ECO:0000256" key="4">
    <source>
        <dbReference type="ARBA" id="ARBA00022617"/>
    </source>
</evidence>
<dbReference type="GO" id="GO:0019645">
    <property type="term" value="P:anaerobic electron transport chain"/>
    <property type="evidence" value="ECO:0007669"/>
    <property type="project" value="TreeGrafter"/>
</dbReference>
<dbReference type="EC" id="1.7.99.4" evidence="17"/>
<evidence type="ECO:0000256" key="5">
    <source>
        <dbReference type="ARBA" id="ARBA00022692"/>
    </source>
</evidence>
<dbReference type="Proteomes" id="UP000665944">
    <property type="component" value="Unassembled WGS sequence"/>
</dbReference>
<reference evidence="16" key="1">
    <citation type="submission" date="2016-02" db="EMBL/GenBank/DDBJ databases">
        <title>Genomic sequence of a clinical Staphylococcus hominis isolate.</title>
        <authorList>
            <person name="McClure J.M."/>
            <person name="Zhang K."/>
        </authorList>
    </citation>
    <scope>NUCLEOTIDE SEQUENCE</scope>
    <source>
        <strain evidence="16">C34847</strain>
    </source>
</reference>
<keyword evidence="2" id="KW-0813">Transport</keyword>
<dbReference type="PANTHER" id="PTHR30598">
    <property type="entry name" value="NITRATE REDUCTASE PRIVATE CHAPERONE, REDOX ENZYME MATURATION PROTEIN REMP FAMILY"/>
    <property type="match status" value="1"/>
</dbReference>
<keyword evidence="20" id="KW-1185">Reference proteome</keyword>
<dbReference type="GO" id="GO:0042128">
    <property type="term" value="P:nitrate assimilation"/>
    <property type="evidence" value="ECO:0007669"/>
    <property type="project" value="UniProtKB-KW"/>
</dbReference>
<evidence type="ECO:0000256" key="10">
    <source>
        <dbReference type="ARBA" id="ARBA00023004"/>
    </source>
</evidence>
<evidence type="ECO:0000256" key="11">
    <source>
        <dbReference type="ARBA" id="ARBA00023063"/>
    </source>
</evidence>
<evidence type="ECO:0000256" key="3">
    <source>
        <dbReference type="ARBA" id="ARBA00022475"/>
    </source>
</evidence>
<feature type="domain" description="NarG-like" evidence="15">
    <location>
        <begin position="3"/>
        <end position="222"/>
    </location>
</feature>
<evidence type="ECO:0000313" key="18">
    <source>
        <dbReference type="EMBL" id="QKQ28655.1"/>
    </source>
</evidence>
<dbReference type="AlphaFoldDB" id="A0A3S7GZZ6"/>
<dbReference type="NCBIfam" id="TIGR00351">
    <property type="entry name" value="narI"/>
    <property type="match status" value="1"/>
</dbReference>
<feature type="transmembrane region" description="Helical" evidence="14">
    <location>
        <begin position="90"/>
        <end position="109"/>
    </location>
</feature>
<accession>A0A3S7GZZ6</accession>
<dbReference type="FunFam" id="1.20.950.20:FF:000001">
    <property type="entry name" value="Respiratory nitrate reductase subunit gamma"/>
    <property type="match status" value="1"/>
</dbReference>
<dbReference type="Proteomes" id="UP000509636">
    <property type="component" value="Chromosome"/>
</dbReference>
<dbReference type="PANTHER" id="PTHR30598:SF3">
    <property type="entry name" value="RESPIRATORY NITRATE REDUCTASE 1 GAMMA CHAIN"/>
    <property type="match status" value="1"/>
</dbReference>
<dbReference type="GO" id="GO:0005886">
    <property type="term" value="C:plasma membrane"/>
    <property type="evidence" value="ECO:0007669"/>
    <property type="project" value="UniProtKB-SubCell"/>
</dbReference>
<evidence type="ECO:0000256" key="7">
    <source>
        <dbReference type="ARBA" id="ARBA00022982"/>
    </source>
</evidence>
<keyword evidence="5 14" id="KW-0812">Transmembrane</keyword>
<feature type="transmembrane region" description="Helical" evidence="14">
    <location>
        <begin position="130"/>
        <end position="150"/>
    </location>
</feature>
<evidence type="ECO:0000256" key="9">
    <source>
        <dbReference type="ARBA" id="ARBA00023002"/>
    </source>
</evidence>
<dbReference type="InterPro" id="IPR051936">
    <property type="entry name" value="Heme-iron_electron_transfer"/>
</dbReference>
<dbReference type="RefSeq" id="WP_017174958.1">
    <property type="nucleotide sequence ID" value="NZ_CABMJU010000005.1"/>
</dbReference>
<keyword evidence="6" id="KW-0479">Metal-binding</keyword>
<keyword evidence="12 14" id="KW-0472">Membrane</keyword>
<keyword evidence="11" id="KW-0534">Nitrate assimilation</keyword>
<dbReference type="GO" id="GO:0020037">
    <property type="term" value="F:heme binding"/>
    <property type="evidence" value="ECO:0007669"/>
    <property type="project" value="TreeGrafter"/>
</dbReference>
<sequence length="229" mass="26336">MLNQFLWIIYPYLCVAIFIVGHIARYKYDQFSWTAKSSEFLEKKQLKWGSLLFHLGIIPVFFGHVVGLAIPAKWIDGLGISESTYHFGAVYIGSIFGIMTLIGMLLLTARRLTISNVRKLSSASDIFVNFLLILIIFMGCFSTLVTNAMVTDFDYRQTISIWFRHLFTFSPNAALMTGVPLSFKIHILLGFTILACWPFTRLVHVWSIPLAYTNRRYIVYRKHKAPRAH</sequence>
<organism evidence="16">
    <name type="scientific">Staphylococcus hominis</name>
    <dbReference type="NCBI Taxonomy" id="1290"/>
    <lineage>
        <taxon>Bacteria</taxon>
        <taxon>Bacillati</taxon>
        <taxon>Bacillota</taxon>
        <taxon>Bacilli</taxon>
        <taxon>Bacillales</taxon>
        <taxon>Staphylococcaceae</taxon>
        <taxon>Staphylococcus</taxon>
    </lineage>
</organism>
<dbReference type="EMBL" id="CP014567">
    <property type="protein sequence ID" value="AVI06623.1"/>
    <property type="molecule type" value="Genomic_DNA"/>
</dbReference>
<dbReference type="Gene3D" id="1.20.950.20">
    <property type="entry name" value="Transmembrane di-heme cytochromes, Chain C"/>
    <property type="match status" value="1"/>
</dbReference>
<name>A0A3S7GZZ6_STAHO</name>
<keyword evidence="9 17" id="KW-0560">Oxidoreductase</keyword>
<evidence type="ECO:0000256" key="6">
    <source>
        <dbReference type="ARBA" id="ARBA00022723"/>
    </source>
</evidence>